<dbReference type="Proteomes" id="UP000075901">
    <property type="component" value="Unassembled WGS sequence"/>
</dbReference>
<name>A0A182T428_9DIPT</name>
<evidence type="ECO:0000313" key="4">
    <source>
        <dbReference type="Proteomes" id="UP000075901"/>
    </source>
</evidence>
<reference evidence="4" key="1">
    <citation type="submission" date="2013-09" db="EMBL/GenBank/DDBJ databases">
        <title>The Genome Sequence of Anopheles maculatus species B.</title>
        <authorList>
            <consortium name="The Broad Institute Genomics Platform"/>
            <person name="Neafsey D.E."/>
            <person name="Besansky N."/>
            <person name="Howell P."/>
            <person name="Walton C."/>
            <person name="Young S.K."/>
            <person name="Zeng Q."/>
            <person name="Gargeya S."/>
            <person name="Fitzgerald M."/>
            <person name="Haas B."/>
            <person name="Abouelleil A."/>
            <person name="Allen A.W."/>
            <person name="Alvarado L."/>
            <person name="Arachchi H.M."/>
            <person name="Berlin A.M."/>
            <person name="Chapman S.B."/>
            <person name="Gainer-Dewar J."/>
            <person name="Goldberg J."/>
            <person name="Griggs A."/>
            <person name="Gujja S."/>
            <person name="Hansen M."/>
            <person name="Howarth C."/>
            <person name="Imamovic A."/>
            <person name="Ireland A."/>
            <person name="Larimer J."/>
            <person name="McCowan C."/>
            <person name="Murphy C."/>
            <person name="Pearson M."/>
            <person name="Poon T.W."/>
            <person name="Priest M."/>
            <person name="Roberts A."/>
            <person name="Saif S."/>
            <person name="Shea T."/>
            <person name="Sisk P."/>
            <person name="Sykes S."/>
            <person name="Wortman J."/>
            <person name="Nusbaum C."/>
            <person name="Birren B."/>
        </authorList>
    </citation>
    <scope>NUCLEOTIDE SEQUENCE [LARGE SCALE GENOMIC DNA]</scope>
    <source>
        <strain evidence="4">maculatus3</strain>
    </source>
</reference>
<dbReference type="GO" id="GO:0000055">
    <property type="term" value="P:ribosomal large subunit export from nucleus"/>
    <property type="evidence" value="ECO:0007669"/>
    <property type="project" value="TreeGrafter"/>
</dbReference>
<dbReference type="EnsemblMetazoa" id="AMAM019230-RA">
    <property type="protein sequence ID" value="AMAM019230-PA"/>
    <property type="gene ID" value="AMAM019230"/>
</dbReference>
<reference evidence="3" key="2">
    <citation type="submission" date="2020-05" db="UniProtKB">
        <authorList>
            <consortium name="EnsemblMetazoa"/>
        </authorList>
    </citation>
    <scope>IDENTIFICATION</scope>
    <source>
        <strain evidence="3">maculatus3</strain>
    </source>
</reference>
<evidence type="ECO:0000256" key="2">
    <source>
        <dbReference type="ARBA" id="ARBA00022840"/>
    </source>
</evidence>
<proteinExistence type="predicted"/>
<dbReference type="GO" id="GO:0030687">
    <property type="term" value="C:preribosome, large subunit precursor"/>
    <property type="evidence" value="ECO:0007669"/>
    <property type="project" value="TreeGrafter"/>
</dbReference>
<sequence length="640" mass="73586">MEDSSAGVTIADVIKVLKQFMESSNYAEYGLRLRVMKSFEQYLHYLDEERFGLERDKAKRDTLIAALYNIHMYFDQFSEEIEEHIRTKRVPIEKKLKDFVKIESFNKDLSYFSMRNNIARVHRQLHKFLKEFETEISTRVATVFSPKDPAKEINDADEQKVKVLRSEAKVTYYMVDVKSFMAPRKLMERFSVDKADTEAAMNTSGGSQQGSAQLFQKIDRFFSTARNVCREAILHAPFPGLVYGLDTFMHEQIESIEYLRGLEVDRTQPRPKQKSQAKQILNQKRKALSDFYKTLTVLGLSYRTGLVESAIGGADPVDPTIKPFSLELLTHASKYRKVDQHILFLNDKLNLYYAKCVFKIKLLGKVMMQPDADIAGPINVDRIKGFSIDMFLLVQNQRISLSEMVDNVFHLREIIANLYQLSTGLEEDQSTDDNGLRFREYRQRLDVVGRCALDARLVLEQFQMLLSSAPNQTDEELQLLETSPLNPPDGCFYRESVEFGRIAKLTQDALKQTVELNEELGKVANDAYCMRDRIVNLESKLASVRAKLDSLTDSFKFPSTGYKPDSYSVYGKSIVELLQRFEQYKKDITGEATSSEESAAMDCSFDEDSMNNEIENIIHSLLIAMQTIYKKYSEIVPEPE</sequence>
<dbReference type="AlphaFoldDB" id="A0A182T428"/>
<keyword evidence="1" id="KW-0547">Nucleotide-binding</keyword>
<dbReference type="PANTHER" id="PTHR48103">
    <property type="entry name" value="MIDASIN-RELATED"/>
    <property type="match status" value="1"/>
</dbReference>
<dbReference type="VEuPathDB" id="VectorBase:AMAM019230"/>
<dbReference type="GO" id="GO:0000027">
    <property type="term" value="P:ribosomal large subunit assembly"/>
    <property type="evidence" value="ECO:0007669"/>
    <property type="project" value="TreeGrafter"/>
</dbReference>
<accession>A0A182T428</accession>
<organism evidence="3 4">
    <name type="scientific">Anopheles maculatus</name>
    <dbReference type="NCBI Taxonomy" id="74869"/>
    <lineage>
        <taxon>Eukaryota</taxon>
        <taxon>Metazoa</taxon>
        <taxon>Ecdysozoa</taxon>
        <taxon>Arthropoda</taxon>
        <taxon>Hexapoda</taxon>
        <taxon>Insecta</taxon>
        <taxon>Pterygota</taxon>
        <taxon>Neoptera</taxon>
        <taxon>Endopterygota</taxon>
        <taxon>Diptera</taxon>
        <taxon>Nematocera</taxon>
        <taxon>Culicoidea</taxon>
        <taxon>Culicidae</taxon>
        <taxon>Anophelinae</taxon>
        <taxon>Anopheles</taxon>
        <taxon>Anopheles maculatus group</taxon>
    </lineage>
</organism>
<evidence type="ECO:0000256" key="1">
    <source>
        <dbReference type="ARBA" id="ARBA00022741"/>
    </source>
</evidence>
<keyword evidence="4" id="KW-1185">Reference proteome</keyword>
<dbReference type="PANTHER" id="PTHR48103:SF2">
    <property type="entry name" value="MIDASIN"/>
    <property type="match status" value="1"/>
</dbReference>
<dbReference type="GO" id="GO:0005634">
    <property type="term" value="C:nucleus"/>
    <property type="evidence" value="ECO:0007669"/>
    <property type="project" value="TreeGrafter"/>
</dbReference>
<evidence type="ECO:0000313" key="3">
    <source>
        <dbReference type="EnsemblMetazoa" id="AMAM019230-PA"/>
    </source>
</evidence>
<protein>
    <submittedName>
        <fullName evidence="3">Uncharacterized protein</fullName>
    </submittedName>
</protein>
<keyword evidence="2" id="KW-0067">ATP-binding</keyword>
<dbReference type="GO" id="GO:0005524">
    <property type="term" value="F:ATP binding"/>
    <property type="evidence" value="ECO:0007669"/>
    <property type="project" value="UniProtKB-KW"/>
</dbReference>